<evidence type="ECO:0000313" key="3">
    <source>
        <dbReference type="EMBL" id="QQG45175.1"/>
    </source>
</evidence>
<evidence type="ECO:0000313" key="4">
    <source>
        <dbReference type="Proteomes" id="UP000595618"/>
    </source>
</evidence>
<feature type="transmembrane region" description="Helical" evidence="2">
    <location>
        <begin position="7"/>
        <end position="27"/>
    </location>
</feature>
<gene>
    <name evidence="3" type="ORF">HYW89_04220</name>
</gene>
<sequence length="76" mass="8381">MEFKSKSIILVSIVVVVVIAAAGFWYWSQKKSAVPEEPAAEVKDGLGAEVFKKSNNPLSNELPETNPFNVDTNPFR</sequence>
<keyword evidence="2" id="KW-1133">Transmembrane helix</keyword>
<protein>
    <submittedName>
        <fullName evidence="3">Uncharacterized protein</fullName>
    </submittedName>
</protein>
<evidence type="ECO:0000256" key="2">
    <source>
        <dbReference type="SAM" id="Phobius"/>
    </source>
</evidence>
<dbReference type="Proteomes" id="UP000595618">
    <property type="component" value="Chromosome"/>
</dbReference>
<keyword evidence="2" id="KW-0472">Membrane</keyword>
<accession>A0A7T5UQJ5</accession>
<feature type="region of interest" description="Disordered" evidence="1">
    <location>
        <begin position="54"/>
        <end position="76"/>
    </location>
</feature>
<dbReference type="AlphaFoldDB" id="A0A7T5UQJ5"/>
<dbReference type="EMBL" id="CP066690">
    <property type="protein sequence ID" value="QQG45175.1"/>
    <property type="molecule type" value="Genomic_DNA"/>
</dbReference>
<keyword evidence="2" id="KW-0812">Transmembrane</keyword>
<evidence type="ECO:0000256" key="1">
    <source>
        <dbReference type="SAM" id="MobiDB-lite"/>
    </source>
</evidence>
<proteinExistence type="predicted"/>
<name>A0A7T5UQJ5_9BACT</name>
<organism evidence="3 4">
    <name type="scientific">Candidatus Sungiibacteriota bacterium</name>
    <dbReference type="NCBI Taxonomy" id="2750080"/>
    <lineage>
        <taxon>Bacteria</taxon>
        <taxon>Candidatus Sungiibacteriota</taxon>
    </lineage>
</organism>
<reference evidence="3 4" key="1">
    <citation type="submission" date="2020-07" db="EMBL/GenBank/DDBJ databases">
        <title>Huge and variable diversity of episymbiotic CPR bacteria and DPANN archaea in groundwater ecosystems.</title>
        <authorList>
            <person name="He C.Y."/>
            <person name="Keren R."/>
            <person name="Whittaker M."/>
            <person name="Farag I.F."/>
            <person name="Doudna J."/>
            <person name="Cate J.H.D."/>
            <person name="Banfield J.F."/>
        </authorList>
    </citation>
    <scope>NUCLEOTIDE SEQUENCE [LARGE SCALE GENOMIC DNA]</scope>
    <source>
        <strain evidence="3">NC_groundwater_541_Ag_S-0.1um_46_50</strain>
    </source>
</reference>